<evidence type="ECO:0000256" key="9">
    <source>
        <dbReference type="ARBA" id="ARBA00025772"/>
    </source>
</evidence>
<evidence type="ECO:0000256" key="11">
    <source>
        <dbReference type="SAM" id="MobiDB-lite"/>
    </source>
</evidence>
<feature type="transmembrane region" description="Helical" evidence="12">
    <location>
        <begin position="12"/>
        <end position="35"/>
    </location>
</feature>
<keyword evidence="8 12" id="KW-0472">Membrane</keyword>
<evidence type="ECO:0000256" key="3">
    <source>
        <dbReference type="ARBA" id="ARBA00022475"/>
    </source>
</evidence>
<evidence type="ECO:0000256" key="4">
    <source>
        <dbReference type="ARBA" id="ARBA00022481"/>
    </source>
</evidence>
<dbReference type="RefSeq" id="WP_256606245.1">
    <property type="nucleotide sequence ID" value="NZ_JANIBL010000014.1"/>
</dbReference>
<comment type="similarity">
    <text evidence="9">Belongs to the GSP H family.</text>
</comment>
<evidence type="ECO:0000256" key="12">
    <source>
        <dbReference type="SAM" id="Phobius"/>
    </source>
</evidence>
<dbReference type="Pfam" id="PF12019">
    <property type="entry name" value="GspH"/>
    <property type="match status" value="1"/>
</dbReference>
<feature type="domain" description="General secretion pathway GspH" evidence="13">
    <location>
        <begin position="48"/>
        <end position="174"/>
    </location>
</feature>
<keyword evidence="5" id="KW-0997">Cell inner membrane</keyword>
<evidence type="ECO:0000256" key="7">
    <source>
        <dbReference type="ARBA" id="ARBA00022989"/>
    </source>
</evidence>
<dbReference type="EMBL" id="JANIBL010000014">
    <property type="protein sequence ID" value="MCQ8117066.1"/>
    <property type="molecule type" value="Genomic_DNA"/>
</dbReference>
<sequence>MKTVPSDYLNGFTLIELMVTITVAGVLVGVAIPSFTSIISSNRLSTSTNELVTALNLARSESVKRSQSVTVRKVDDNSFTHLGDTANWGGANWENGWDVFTDADNDGNYETGDLLIRSFPGLHTNLSLRGNNNFANFIRFTPNGFISNSGGGSFAICESNNISKAKLIIVKGTGRARIAPDQDHDGIPEKEDGTEISSCTSGF</sequence>
<feature type="region of interest" description="Disordered" evidence="11">
    <location>
        <begin position="179"/>
        <end position="203"/>
    </location>
</feature>
<comment type="subcellular location">
    <subcellularLocation>
        <location evidence="1">Cell inner membrane</location>
        <topology evidence="1">Single-pass membrane protein</topology>
    </subcellularLocation>
</comment>
<dbReference type="InterPro" id="IPR045584">
    <property type="entry name" value="Pilin-like"/>
</dbReference>
<gene>
    <name evidence="14" type="ORF">NP589_06495</name>
</gene>
<keyword evidence="3" id="KW-1003">Cell membrane</keyword>
<evidence type="ECO:0000256" key="5">
    <source>
        <dbReference type="ARBA" id="ARBA00022519"/>
    </source>
</evidence>
<keyword evidence="4" id="KW-0488">Methylation</keyword>
<keyword evidence="7 12" id="KW-1133">Transmembrane helix</keyword>
<feature type="compositionally biased region" description="Basic and acidic residues" evidence="11">
    <location>
        <begin position="179"/>
        <end position="193"/>
    </location>
</feature>
<dbReference type="Pfam" id="PF07963">
    <property type="entry name" value="N_methyl"/>
    <property type="match status" value="1"/>
</dbReference>
<evidence type="ECO:0000256" key="1">
    <source>
        <dbReference type="ARBA" id="ARBA00004377"/>
    </source>
</evidence>
<protein>
    <recommendedName>
        <fullName evidence="2">Type II secretion system protein H</fullName>
    </recommendedName>
    <alternativeName>
        <fullName evidence="10">General secretion pathway protein H</fullName>
    </alternativeName>
</protein>
<dbReference type="SUPFAM" id="SSF54523">
    <property type="entry name" value="Pili subunits"/>
    <property type="match status" value="1"/>
</dbReference>
<dbReference type="InterPro" id="IPR012902">
    <property type="entry name" value="N_methyl_site"/>
</dbReference>
<dbReference type="NCBIfam" id="TIGR02532">
    <property type="entry name" value="IV_pilin_GFxxxE"/>
    <property type="match status" value="1"/>
</dbReference>
<evidence type="ECO:0000256" key="10">
    <source>
        <dbReference type="ARBA" id="ARBA00030775"/>
    </source>
</evidence>
<evidence type="ECO:0000313" key="14">
    <source>
        <dbReference type="EMBL" id="MCQ8117066.1"/>
    </source>
</evidence>
<comment type="caution">
    <text evidence="14">The sequence shown here is derived from an EMBL/GenBank/DDBJ whole genome shotgun (WGS) entry which is preliminary data.</text>
</comment>
<evidence type="ECO:0000256" key="6">
    <source>
        <dbReference type="ARBA" id="ARBA00022692"/>
    </source>
</evidence>
<evidence type="ECO:0000256" key="2">
    <source>
        <dbReference type="ARBA" id="ARBA00021549"/>
    </source>
</evidence>
<evidence type="ECO:0000259" key="13">
    <source>
        <dbReference type="Pfam" id="PF12019"/>
    </source>
</evidence>
<dbReference type="Proteomes" id="UP001524570">
    <property type="component" value="Unassembled WGS sequence"/>
</dbReference>
<reference evidence="14 15" key="1">
    <citation type="submission" date="2022-07" db="EMBL/GenBank/DDBJ databases">
        <title>Methylomonas rivi sp. nov., Methylomonas rosea sp. nov., Methylomonas aureus sp. nov. and Methylomonas subterranea sp. nov., four novel methanotrophs isolated from a freshwater creek and the deep terrestrial subsurface.</title>
        <authorList>
            <person name="Abin C."/>
            <person name="Sankaranarayanan K."/>
            <person name="Garner C."/>
            <person name="Sindelar R."/>
            <person name="Kotary K."/>
            <person name="Garner R."/>
            <person name="Barclay S."/>
            <person name="Lawson P."/>
            <person name="Krumholz L."/>
        </authorList>
    </citation>
    <scope>NUCLEOTIDE SEQUENCE [LARGE SCALE GENOMIC DNA]</scope>
    <source>
        <strain evidence="14 15">WSC-7</strain>
    </source>
</reference>
<proteinExistence type="inferred from homology"/>
<keyword evidence="15" id="KW-1185">Reference proteome</keyword>
<name>A0ABT1TQM8_9GAMM</name>
<accession>A0ABT1TQM8</accession>
<dbReference type="Gene3D" id="3.55.40.10">
    <property type="entry name" value="minor pseudopilin epsh domain"/>
    <property type="match status" value="1"/>
</dbReference>
<organism evidence="14 15">
    <name type="scientific">Methylomonas rosea</name>
    <dbReference type="NCBI Taxonomy" id="2952227"/>
    <lineage>
        <taxon>Bacteria</taxon>
        <taxon>Pseudomonadati</taxon>
        <taxon>Pseudomonadota</taxon>
        <taxon>Gammaproteobacteria</taxon>
        <taxon>Methylococcales</taxon>
        <taxon>Methylococcaceae</taxon>
        <taxon>Methylomonas</taxon>
    </lineage>
</organism>
<evidence type="ECO:0000313" key="15">
    <source>
        <dbReference type="Proteomes" id="UP001524570"/>
    </source>
</evidence>
<dbReference type="InterPro" id="IPR022346">
    <property type="entry name" value="T2SS_GspH"/>
</dbReference>
<keyword evidence="6 12" id="KW-0812">Transmembrane</keyword>
<evidence type="ECO:0000256" key="8">
    <source>
        <dbReference type="ARBA" id="ARBA00023136"/>
    </source>
</evidence>